<sequence>MAAGESSLQSNENLWAAWCRPQPNRAKEVASFATPSSTPATKIINTGDQDQQYACTAVLRCSSVSLRRCLRHFRIRWISIRSYSGEAMGAVAGHSGEAMGEMAWSSPRKGEEVNDELVHCAPPELALLLVKTEAHAGVFHIGKRQRRLHGGWRCLLWTHHARACGHECHSDGEGEGAALFPRGLDTAPFAAAAIQSGPRVLSWPGRASPLLVRRGPHRLRCGPTCWELERMQAPSVAIADSPESGHRSGEAVRVNRQRQLKQVLRFGIGGCGFIFLSPVKPTSYLRLKTTYPRRHRPIKQSKGAPAMLSEYESEDHRYFYRGHFSWAL</sequence>
<dbReference type="AlphaFoldDB" id="A0A811QBU4"/>
<evidence type="ECO:0000313" key="2">
    <source>
        <dbReference type="Proteomes" id="UP000604825"/>
    </source>
</evidence>
<evidence type="ECO:0000313" key="1">
    <source>
        <dbReference type="EMBL" id="CAD6254704.1"/>
    </source>
</evidence>
<name>A0A811QBU4_9POAL</name>
<accession>A0A811QBU4</accession>
<dbReference type="EMBL" id="CAJGYO010000009">
    <property type="protein sequence ID" value="CAD6254704.1"/>
    <property type="molecule type" value="Genomic_DNA"/>
</dbReference>
<organism evidence="1 2">
    <name type="scientific">Miscanthus lutarioriparius</name>
    <dbReference type="NCBI Taxonomy" id="422564"/>
    <lineage>
        <taxon>Eukaryota</taxon>
        <taxon>Viridiplantae</taxon>
        <taxon>Streptophyta</taxon>
        <taxon>Embryophyta</taxon>
        <taxon>Tracheophyta</taxon>
        <taxon>Spermatophyta</taxon>
        <taxon>Magnoliopsida</taxon>
        <taxon>Liliopsida</taxon>
        <taxon>Poales</taxon>
        <taxon>Poaceae</taxon>
        <taxon>PACMAD clade</taxon>
        <taxon>Panicoideae</taxon>
        <taxon>Andropogonodae</taxon>
        <taxon>Andropogoneae</taxon>
        <taxon>Saccharinae</taxon>
        <taxon>Miscanthus</taxon>
    </lineage>
</organism>
<protein>
    <submittedName>
        <fullName evidence="1">Uncharacterized protein</fullName>
    </submittedName>
</protein>
<proteinExistence type="predicted"/>
<comment type="caution">
    <text evidence="1">The sequence shown here is derived from an EMBL/GenBank/DDBJ whole genome shotgun (WGS) entry which is preliminary data.</text>
</comment>
<dbReference type="Proteomes" id="UP000604825">
    <property type="component" value="Unassembled WGS sequence"/>
</dbReference>
<reference evidence="1" key="1">
    <citation type="submission" date="2020-10" db="EMBL/GenBank/DDBJ databases">
        <authorList>
            <person name="Han B."/>
            <person name="Lu T."/>
            <person name="Zhao Q."/>
            <person name="Huang X."/>
            <person name="Zhao Y."/>
        </authorList>
    </citation>
    <scope>NUCLEOTIDE SEQUENCE</scope>
</reference>
<gene>
    <name evidence="1" type="ORF">NCGR_LOCUS38306</name>
</gene>
<keyword evidence="2" id="KW-1185">Reference proteome</keyword>